<name>A0A836BY13_9CHLO</name>
<dbReference type="Pfam" id="PF25173">
    <property type="entry name" value="Beta-prop_WDR3_1st"/>
    <property type="match status" value="1"/>
</dbReference>
<dbReference type="PROSITE" id="PS50294">
    <property type="entry name" value="WD_REPEATS_REGION"/>
    <property type="match status" value="12"/>
</dbReference>
<reference evidence="6" key="1">
    <citation type="journal article" date="2020" name="bioRxiv">
        <title>Comparative genomics of Chlamydomonas.</title>
        <authorList>
            <person name="Craig R.J."/>
            <person name="Hasan A.R."/>
            <person name="Ness R.W."/>
            <person name="Keightley P.D."/>
        </authorList>
    </citation>
    <scope>NUCLEOTIDE SEQUENCE</scope>
    <source>
        <strain evidence="6">CCAP 11/70</strain>
    </source>
</reference>
<accession>A0A836BY13</accession>
<feature type="repeat" description="WD" evidence="3">
    <location>
        <begin position="1100"/>
        <end position="1141"/>
    </location>
</feature>
<dbReference type="Proteomes" id="UP000612055">
    <property type="component" value="Unassembled WGS sequence"/>
</dbReference>
<feature type="compositionally biased region" description="Gly residues" evidence="4">
    <location>
        <begin position="1225"/>
        <end position="1245"/>
    </location>
</feature>
<dbReference type="PANTHER" id="PTHR44019:SF8">
    <property type="entry name" value="POC1 CENTRIOLAR PROTEIN HOMOLOG"/>
    <property type="match status" value="1"/>
</dbReference>
<feature type="region of interest" description="Disordered" evidence="4">
    <location>
        <begin position="553"/>
        <end position="577"/>
    </location>
</feature>
<feature type="repeat" description="WD" evidence="3">
    <location>
        <begin position="1328"/>
        <end position="1369"/>
    </location>
</feature>
<feature type="repeat" description="WD" evidence="3">
    <location>
        <begin position="847"/>
        <end position="888"/>
    </location>
</feature>
<dbReference type="InterPro" id="IPR050505">
    <property type="entry name" value="WDR55/POC1"/>
</dbReference>
<dbReference type="InterPro" id="IPR036322">
    <property type="entry name" value="WD40_repeat_dom_sf"/>
</dbReference>
<feature type="repeat" description="WD" evidence="3">
    <location>
        <begin position="889"/>
        <end position="930"/>
    </location>
</feature>
<dbReference type="InterPro" id="IPR019775">
    <property type="entry name" value="WD40_repeat_CS"/>
</dbReference>
<dbReference type="PRINTS" id="PR00320">
    <property type="entry name" value="GPROTEINBRPT"/>
</dbReference>
<dbReference type="PROSITE" id="PS00678">
    <property type="entry name" value="WD_REPEATS_1"/>
    <property type="match status" value="9"/>
</dbReference>
<dbReference type="InterPro" id="IPR015943">
    <property type="entry name" value="WD40/YVTN_repeat-like_dom_sf"/>
</dbReference>
<organism evidence="6 7">
    <name type="scientific">Edaphochlamys debaryana</name>
    <dbReference type="NCBI Taxonomy" id="47281"/>
    <lineage>
        <taxon>Eukaryota</taxon>
        <taxon>Viridiplantae</taxon>
        <taxon>Chlorophyta</taxon>
        <taxon>core chlorophytes</taxon>
        <taxon>Chlorophyceae</taxon>
        <taxon>CS clade</taxon>
        <taxon>Chlamydomonadales</taxon>
        <taxon>Chlamydomonadales incertae sedis</taxon>
        <taxon>Edaphochlamys</taxon>
    </lineage>
</organism>
<dbReference type="PANTHER" id="PTHR44019">
    <property type="entry name" value="WD REPEAT-CONTAINING PROTEIN 55"/>
    <property type="match status" value="1"/>
</dbReference>
<evidence type="ECO:0000256" key="2">
    <source>
        <dbReference type="ARBA" id="ARBA00022737"/>
    </source>
</evidence>
<dbReference type="Pfam" id="PF24883">
    <property type="entry name" value="NPHP3_N"/>
    <property type="match status" value="1"/>
</dbReference>
<dbReference type="Pfam" id="PF00400">
    <property type="entry name" value="WD40"/>
    <property type="match status" value="10"/>
</dbReference>
<keyword evidence="1 3" id="KW-0853">WD repeat</keyword>
<feature type="region of interest" description="Disordered" evidence="4">
    <location>
        <begin position="1"/>
        <end position="36"/>
    </location>
</feature>
<feature type="repeat" description="WD" evidence="3">
    <location>
        <begin position="1412"/>
        <end position="1453"/>
    </location>
</feature>
<evidence type="ECO:0000256" key="3">
    <source>
        <dbReference type="PROSITE-ProRule" id="PRU00221"/>
    </source>
</evidence>
<dbReference type="InterPro" id="IPR056884">
    <property type="entry name" value="NPHP3-like_N"/>
</dbReference>
<feature type="repeat" description="WD" evidence="3">
    <location>
        <begin position="1015"/>
        <end position="1056"/>
    </location>
</feature>
<dbReference type="Gene3D" id="2.130.10.10">
    <property type="entry name" value="YVTN repeat-like/Quinoprotein amine dehydrogenase"/>
    <property type="match status" value="7"/>
</dbReference>
<comment type="caution">
    <text evidence="6">The sequence shown here is derived from an EMBL/GenBank/DDBJ whole genome shotgun (WGS) entry which is preliminary data.</text>
</comment>
<evidence type="ECO:0000313" key="7">
    <source>
        <dbReference type="Proteomes" id="UP000612055"/>
    </source>
</evidence>
<evidence type="ECO:0000256" key="1">
    <source>
        <dbReference type="ARBA" id="ARBA00022574"/>
    </source>
</evidence>
<evidence type="ECO:0000313" key="6">
    <source>
        <dbReference type="EMBL" id="KAG2491803.1"/>
    </source>
</evidence>
<sequence length="1574" mass="165415">MGAGVSQPSPPPPAHGGPGPGPGPGPAGEPPKPEAPWRQALKAVTPSRKQLTGAWVDPLAVTRLGITLGGLRRLRAKLQHKFAAKYKTISTADVNRLWVEEVTKRRKCRLVELEAEVHASEVRPPMYFISHAWKNRCSLLLDFVLERFLADAGDHVTVWLDILAVNQHEETMAHQHDIKAIAEVVRACGAGTIVVMDLANCNPATRGWCVYEWAHTLAAHGPDGLHLRLEPRERAEVFRTVDIQTAECQFPKDKEMILAAVEEQHGSAAAFNAKLRLQLLLQPLSYRVDLKRLTGRAKGTVWALGAVEEWVEAGAGGSRVLCIRGGAGEVSRGKSTISAVLCSEEAGGGLSGRITAFHFLKYNDQRRLEPVRMIKSLAFQLAHRLQPVCDTLLSMDAAQVAAMRDVDQAFTALLLGPLQALQAAQGKEKPPEQVVLLIDALDEADPLQLGGASGGKACPTVCGNKALQLVSNLFAKLPPWVRFVFTTRPEAAAGQVLPCLQRTFGDSVAYLQPSELRGATGVTTHGGAPSGPGRARGGVMIYHTVLAATATGPTATGPTATGPTAAIGGTGDSTPRAQQLKEPTLQDVYDLYGGVFRTAFAALSAQSPQQVRQVTDLLAVLMVAKQPLSQSFLAQLGLGSTLPLLPGHPVLFFAEEHHVYTLHKSLGDWLLDPAESGAFAVNVVNGHERIGLHLASTWRTAGSSMSYACLKYVAAHLAAAASPDSATGGSPSDSAIAALDVLLGDFSFFAAVLESGYSAQLIAVLGDMRTHTSLSYDAYRWLRSSQHDLMQMKDRSPRALAMQACSSGVAVNSRLYDRALRASGYAWGTRVVLPTTAGDWPATQAVLKGHTAGVGSVCFSPDGHQLASCSPDRSVLVWHVATGQCTATLEGHTRGITCVRFAPDGRQLATSSEDHTLRLWDAATGQCTAVLQGHTDGVTCVAFSRTARQLASGSDDKTVRLWDTSTGECTAVMEGHSFVVTCVAFSPDGRSLASGSFDENVRVWDVARRVPSLTLTAHRGRIFSVAFAPDGRLLASCSSDCTVRLWDAATGSCAATLKGHSFFVFSVAFSPDGRRLASGGSKDMCVRVWDTHTGQCSATLKGHQGWVNAVTFSPDGRQIVSGSKDKTLRIWDATTGQRAAVLQGPKGWTRNVSIEDLDLDPYDDLLLPPAPSSAPAAATTSGGAAANPRSDDRSGGLATAAGGHKSRVAFAFLGKSVGGDSANGRDGGAGGGGGGGGGGGWTGGGGRRRTDDGNTASGHASRRSVRDRGLKHWDTNNARTYTLQGHQDAVHAVAFAPDLRLVASGGGSRTWAHCCGGDAATGQCAGKLEGHWGAVVSLAFAPDGRRLASASTDRTVHLWDPSTLQTTHGLEGHSQAVASVSFSRDSKLLASGGEDKSVRVWDPGSGQAVATLQGHTGSVNAVLFSPGSRQLVTAGDDRTVRIWDLASNSTLAVLKGHTRGVTCLAASRDGRVLASGGGDKSVRLWDAASGNHTGALEGHAVRGIALSADGKTLAGGGGDGVVRIWDVAHEACTATLQGHSDGITCVSYGWGEAERLASASLDKTVRIWASISST</sequence>
<dbReference type="PROSITE" id="PS50082">
    <property type="entry name" value="WD_REPEATS_2"/>
    <property type="match status" value="13"/>
</dbReference>
<feature type="repeat" description="WD" evidence="3">
    <location>
        <begin position="1454"/>
        <end position="1495"/>
    </location>
</feature>
<gene>
    <name evidence="6" type="ORF">HYH03_009963</name>
</gene>
<keyword evidence="7" id="KW-1185">Reference proteome</keyword>
<feature type="repeat" description="WD" evidence="3">
    <location>
        <begin position="1536"/>
        <end position="1574"/>
    </location>
</feature>
<dbReference type="CDD" id="cd00200">
    <property type="entry name" value="WD40"/>
    <property type="match status" value="2"/>
</dbReference>
<dbReference type="OrthoDB" id="529190at2759"/>
<feature type="repeat" description="WD" evidence="3">
    <location>
        <begin position="1370"/>
        <end position="1411"/>
    </location>
</feature>
<dbReference type="InterPro" id="IPR020472">
    <property type="entry name" value="WD40_PAC1"/>
</dbReference>
<feature type="compositionally biased region" description="Pro residues" evidence="4">
    <location>
        <begin position="8"/>
        <end position="34"/>
    </location>
</feature>
<feature type="repeat" description="WD" evidence="3">
    <location>
        <begin position="1057"/>
        <end position="1099"/>
    </location>
</feature>
<dbReference type="SUPFAM" id="SSF50978">
    <property type="entry name" value="WD40 repeat-like"/>
    <property type="match status" value="2"/>
</dbReference>
<dbReference type="EMBL" id="JAEHOE010000050">
    <property type="protein sequence ID" value="KAG2491803.1"/>
    <property type="molecule type" value="Genomic_DNA"/>
</dbReference>
<feature type="compositionally biased region" description="Low complexity" evidence="4">
    <location>
        <begin position="553"/>
        <end position="567"/>
    </location>
</feature>
<feature type="domain" description="Nephrocystin 3-like N-terminal" evidence="5">
    <location>
        <begin position="307"/>
        <end position="488"/>
    </location>
</feature>
<feature type="region of interest" description="Disordered" evidence="4">
    <location>
        <begin position="1223"/>
        <end position="1272"/>
    </location>
</feature>
<protein>
    <recommendedName>
        <fullName evidence="5">Nephrocystin 3-like N-terminal domain-containing protein</fullName>
    </recommendedName>
</protein>
<feature type="repeat" description="WD" evidence="3">
    <location>
        <begin position="1501"/>
        <end position="1535"/>
    </location>
</feature>
<keyword evidence="2" id="KW-0677">Repeat</keyword>
<feature type="repeat" description="WD" evidence="3">
    <location>
        <begin position="973"/>
        <end position="1006"/>
    </location>
</feature>
<dbReference type="InterPro" id="IPR001680">
    <property type="entry name" value="WD40_rpt"/>
</dbReference>
<dbReference type="SMART" id="SM00320">
    <property type="entry name" value="WD40"/>
    <property type="match status" value="14"/>
</dbReference>
<proteinExistence type="predicted"/>
<feature type="repeat" description="WD" evidence="3">
    <location>
        <begin position="931"/>
        <end position="972"/>
    </location>
</feature>
<evidence type="ECO:0000259" key="5">
    <source>
        <dbReference type="Pfam" id="PF24883"/>
    </source>
</evidence>
<feature type="region of interest" description="Disordered" evidence="4">
    <location>
        <begin position="1165"/>
        <end position="1200"/>
    </location>
</feature>
<evidence type="ECO:0000256" key="4">
    <source>
        <dbReference type="SAM" id="MobiDB-lite"/>
    </source>
</evidence>